<dbReference type="PROSITE" id="PS00065">
    <property type="entry name" value="D_2_HYDROXYACID_DH_1"/>
    <property type="match status" value="1"/>
</dbReference>
<feature type="domain" description="D-isomer specific 2-hydroxyacid dehydrogenase catalytic" evidence="4">
    <location>
        <begin position="7"/>
        <end position="323"/>
    </location>
</feature>
<dbReference type="InterPro" id="IPR006139">
    <property type="entry name" value="D-isomer_2_OHA_DH_cat_dom"/>
</dbReference>
<dbReference type="PANTHER" id="PTHR10996">
    <property type="entry name" value="2-HYDROXYACID DEHYDROGENASE-RELATED"/>
    <property type="match status" value="1"/>
</dbReference>
<dbReference type="InterPro" id="IPR029752">
    <property type="entry name" value="D-isomer_DH_CS1"/>
</dbReference>
<dbReference type="GO" id="GO:0051287">
    <property type="term" value="F:NAD binding"/>
    <property type="evidence" value="ECO:0007669"/>
    <property type="project" value="InterPro"/>
</dbReference>
<evidence type="ECO:0000313" key="7">
    <source>
        <dbReference type="Proteomes" id="UP000827092"/>
    </source>
</evidence>
<dbReference type="Pfam" id="PF00389">
    <property type="entry name" value="2-Hacid_dh"/>
    <property type="match status" value="1"/>
</dbReference>
<organism evidence="6 7">
    <name type="scientific">Oedothorax gibbosus</name>
    <dbReference type="NCBI Taxonomy" id="931172"/>
    <lineage>
        <taxon>Eukaryota</taxon>
        <taxon>Metazoa</taxon>
        <taxon>Ecdysozoa</taxon>
        <taxon>Arthropoda</taxon>
        <taxon>Chelicerata</taxon>
        <taxon>Arachnida</taxon>
        <taxon>Araneae</taxon>
        <taxon>Araneomorphae</taxon>
        <taxon>Entelegynae</taxon>
        <taxon>Araneoidea</taxon>
        <taxon>Linyphiidae</taxon>
        <taxon>Erigoninae</taxon>
        <taxon>Oedothorax</taxon>
    </lineage>
</organism>
<evidence type="ECO:0000259" key="4">
    <source>
        <dbReference type="Pfam" id="PF00389"/>
    </source>
</evidence>
<dbReference type="Proteomes" id="UP000827092">
    <property type="component" value="Unassembled WGS sequence"/>
</dbReference>
<dbReference type="AlphaFoldDB" id="A0AAV6U9N8"/>
<name>A0AAV6U9N8_9ARAC</name>
<dbReference type="InterPro" id="IPR050223">
    <property type="entry name" value="D-isomer_2-hydroxyacid_DH"/>
</dbReference>
<dbReference type="Pfam" id="PF02826">
    <property type="entry name" value="2-Hacid_dh_C"/>
    <property type="match status" value="1"/>
</dbReference>
<keyword evidence="7" id="KW-1185">Reference proteome</keyword>
<dbReference type="FunFam" id="3.40.50.720:FF:000026">
    <property type="entry name" value="Glyoxylate/hydroxypyruvate reductase B"/>
    <property type="match status" value="1"/>
</dbReference>
<dbReference type="InterPro" id="IPR036291">
    <property type="entry name" value="NAD(P)-bd_dom_sf"/>
</dbReference>
<evidence type="ECO:0000256" key="2">
    <source>
        <dbReference type="ARBA" id="ARBA00073306"/>
    </source>
</evidence>
<protein>
    <recommendedName>
        <fullName evidence="2">Glyoxylate reductase/hydroxypyruvate reductase</fullName>
    </recommendedName>
</protein>
<comment type="similarity">
    <text evidence="3">Belongs to the D-isomer specific 2-hydroxyacid dehydrogenase family.</text>
</comment>
<evidence type="ECO:0000256" key="1">
    <source>
        <dbReference type="ARBA" id="ARBA00023002"/>
    </source>
</evidence>
<dbReference type="EMBL" id="JAFNEN010000547">
    <property type="protein sequence ID" value="KAG8180827.1"/>
    <property type="molecule type" value="Genomic_DNA"/>
</dbReference>
<dbReference type="GO" id="GO:0005829">
    <property type="term" value="C:cytosol"/>
    <property type="evidence" value="ECO:0007669"/>
    <property type="project" value="TreeGrafter"/>
</dbReference>
<dbReference type="SUPFAM" id="SSF52283">
    <property type="entry name" value="Formate/glycerate dehydrogenase catalytic domain-like"/>
    <property type="match status" value="1"/>
</dbReference>
<dbReference type="Gene3D" id="3.40.50.720">
    <property type="entry name" value="NAD(P)-binding Rossmann-like Domain"/>
    <property type="match status" value="2"/>
</dbReference>
<gene>
    <name evidence="6" type="ORF">JTE90_005914</name>
</gene>
<keyword evidence="1 3" id="KW-0560">Oxidoreductase</keyword>
<feature type="domain" description="D-isomer specific 2-hydroxyacid dehydrogenase NAD-binding" evidence="5">
    <location>
        <begin position="113"/>
        <end position="292"/>
    </location>
</feature>
<proteinExistence type="inferred from homology"/>
<dbReference type="CDD" id="cd05301">
    <property type="entry name" value="GDH"/>
    <property type="match status" value="1"/>
</dbReference>
<evidence type="ECO:0000256" key="3">
    <source>
        <dbReference type="RuleBase" id="RU003719"/>
    </source>
</evidence>
<dbReference type="SUPFAM" id="SSF51735">
    <property type="entry name" value="NAD(P)-binding Rossmann-fold domains"/>
    <property type="match status" value="1"/>
</dbReference>
<accession>A0AAV6U9N8</accession>
<dbReference type="GO" id="GO:0030267">
    <property type="term" value="F:glyoxylate reductase (NADPH) activity"/>
    <property type="evidence" value="ECO:0007669"/>
    <property type="project" value="TreeGrafter"/>
</dbReference>
<dbReference type="PANTHER" id="PTHR10996:SF277">
    <property type="entry name" value="GLYOXYLATE REDUCTASE_HYDROXYPYRUVATE REDUCTASE"/>
    <property type="match status" value="1"/>
</dbReference>
<dbReference type="GO" id="GO:0008465">
    <property type="term" value="F:hydroxypyruvate reductase (NADH) activity"/>
    <property type="evidence" value="ECO:0007669"/>
    <property type="project" value="TreeGrafter"/>
</dbReference>
<dbReference type="InterPro" id="IPR006140">
    <property type="entry name" value="D-isomer_DH_NAD-bd"/>
</dbReference>
<evidence type="ECO:0000313" key="6">
    <source>
        <dbReference type="EMBL" id="KAG8180827.1"/>
    </source>
</evidence>
<reference evidence="6 7" key="1">
    <citation type="journal article" date="2022" name="Nat. Ecol. Evol.">
        <title>A masculinizing supergene underlies an exaggerated male reproductive morph in a spider.</title>
        <authorList>
            <person name="Hendrickx F."/>
            <person name="De Corte Z."/>
            <person name="Sonet G."/>
            <person name="Van Belleghem S.M."/>
            <person name="Kostlbacher S."/>
            <person name="Vangestel C."/>
        </authorList>
    </citation>
    <scope>NUCLEOTIDE SEQUENCE [LARGE SCALE GENOMIC DNA]</scope>
    <source>
        <strain evidence="6">W744_W776</strain>
    </source>
</reference>
<evidence type="ECO:0000259" key="5">
    <source>
        <dbReference type="Pfam" id="PF02826"/>
    </source>
</evidence>
<comment type="caution">
    <text evidence="6">The sequence shown here is derived from an EMBL/GenBank/DDBJ whole genome shotgun (WGS) entry which is preliminary data.</text>
</comment>
<sequence length="326" mass="35637">MSRPKVLVTRPSVPIEGIKLLEEKCDVEIYPEEKPIEREALLKSIQGKDALLCLLTDPIDKEVIEAAGPQLKAIATMSVGYDHIDTKVCKEKGIPVSNTPDVSTDSVAELTVTLLLAAGRRLIDAAAAIKKGDWVYSWSPVWLCGQGLTNSTVGIVGMGRIGQGVMKRILPFGVAKVLYYDVFHPIKPAEEMGAEFVPFEELVKRSDFIVAMCNLSEETKDLFDKKAFELMKPTAVFVNTSRGGVVHQEDLYDALKNRRIRAAGLDVMLPEPLPKDHPLTTLDNIILTPHVGSAEMSVRVGMAELAAQNILAVLEGQPMISPVPLE</sequence>